<proteinExistence type="predicted"/>
<dbReference type="GO" id="GO:0071949">
    <property type="term" value="F:FAD binding"/>
    <property type="evidence" value="ECO:0007669"/>
    <property type="project" value="InterPro"/>
</dbReference>
<dbReference type="OrthoDB" id="9811557at2"/>
<evidence type="ECO:0000256" key="1">
    <source>
        <dbReference type="ARBA" id="ARBA00022630"/>
    </source>
</evidence>
<dbReference type="InterPro" id="IPR016166">
    <property type="entry name" value="FAD-bd_PCMH"/>
</dbReference>
<dbReference type="AlphaFoldDB" id="A0A239E5H5"/>
<dbReference type="InterPro" id="IPR036318">
    <property type="entry name" value="FAD-bd_PCMH-like_sf"/>
</dbReference>
<evidence type="ECO:0000313" key="4">
    <source>
        <dbReference type="EMBL" id="SNS39548.1"/>
    </source>
</evidence>
<dbReference type="PROSITE" id="PS51387">
    <property type="entry name" value="FAD_PCMH"/>
    <property type="match status" value="1"/>
</dbReference>
<keyword evidence="2" id="KW-0274">FAD</keyword>
<evidence type="ECO:0000313" key="5">
    <source>
        <dbReference type="Proteomes" id="UP000198440"/>
    </source>
</evidence>
<dbReference type="Proteomes" id="UP000198440">
    <property type="component" value="Unassembled WGS sequence"/>
</dbReference>
<evidence type="ECO:0000259" key="3">
    <source>
        <dbReference type="PROSITE" id="PS51387"/>
    </source>
</evidence>
<dbReference type="PANTHER" id="PTHR11748:SF103">
    <property type="entry name" value="GLYCOLATE OXIDASE SUBUNIT GLCE"/>
    <property type="match status" value="1"/>
</dbReference>
<dbReference type="InterPro" id="IPR016169">
    <property type="entry name" value="FAD-bd_PCMH_sub2"/>
</dbReference>
<feature type="domain" description="FAD-binding PCMH-type" evidence="3">
    <location>
        <begin position="1"/>
        <end position="173"/>
    </location>
</feature>
<dbReference type="SUPFAM" id="SSF56176">
    <property type="entry name" value="FAD-binding/transporter-associated domain-like"/>
    <property type="match status" value="1"/>
</dbReference>
<keyword evidence="1" id="KW-0285">Flavoprotein</keyword>
<organism evidence="4 5">
    <name type="scientific">Antarctobacter heliothermus</name>
    <dbReference type="NCBI Taxonomy" id="74033"/>
    <lineage>
        <taxon>Bacteria</taxon>
        <taxon>Pseudomonadati</taxon>
        <taxon>Pseudomonadota</taxon>
        <taxon>Alphaproteobacteria</taxon>
        <taxon>Rhodobacterales</taxon>
        <taxon>Roseobacteraceae</taxon>
        <taxon>Antarctobacter</taxon>
    </lineage>
</organism>
<dbReference type="PANTHER" id="PTHR11748">
    <property type="entry name" value="D-LACTATE DEHYDROGENASE"/>
    <property type="match status" value="1"/>
</dbReference>
<name>A0A239E5H5_9RHOB</name>
<dbReference type="SUPFAM" id="SSF55103">
    <property type="entry name" value="FAD-linked oxidases, C-terminal domain"/>
    <property type="match status" value="1"/>
</dbReference>
<dbReference type="InterPro" id="IPR006094">
    <property type="entry name" value="Oxid_FAD_bind_N"/>
</dbReference>
<protein>
    <submittedName>
        <fullName evidence="4">Glycolate oxidase FAD binding subunit</fullName>
    </submittedName>
</protein>
<dbReference type="RefSeq" id="WP_089277557.1">
    <property type="nucleotide sequence ID" value="NZ_FZON01000013.1"/>
</dbReference>
<dbReference type="EMBL" id="FZON01000013">
    <property type="protein sequence ID" value="SNS39548.1"/>
    <property type="molecule type" value="Genomic_DNA"/>
</dbReference>
<evidence type="ECO:0000256" key="2">
    <source>
        <dbReference type="ARBA" id="ARBA00022827"/>
    </source>
</evidence>
<gene>
    <name evidence="4" type="ORF">SAMN04488078_101357</name>
</gene>
<dbReference type="InterPro" id="IPR016164">
    <property type="entry name" value="FAD-linked_Oxase-like_C"/>
</dbReference>
<sequence>MRPESEADLAEGIAGAREAFHIRGGGTRAIGVTTAPQVLETGGLSGITLYEPGALTLVARAGTPLVEIEAALAAEGQRLAFEPMDHRGLLGTVGAPTIGGVVAANVSGPRRVQAGACRDFMLGVRFVDGTGTVVKNGGRVMKNVTGYDLVKLMSGSWGTLGVLTEVSLKVLPRPETSACLMIDGLSEGAAQEVMSRAVTSPFEITGAAHAPGGPGDVPLTLLRIEGFAGSVSYRLGRLQEMFADLSVRVETDPGQVAALWRWVRDVEMMQGTGGDVWKLSVRPSAAPGVVAELRARHEISRVLYDWAGGLIWVDCAPGTDLRPKGLQGHATLIRASEQTRLSLPVFQPEPPAVAALTQGIRARFDPKGMLNPGIMA</sequence>
<dbReference type="Gene3D" id="3.30.465.10">
    <property type="match status" value="1"/>
</dbReference>
<dbReference type="GO" id="GO:0003824">
    <property type="term" value="F:catalytic activity"/>
    <property type="evidence" value="ECO:0007669"/>
    <property type="project" value="InterPro"/>
</dbReference>
<dbReference type="Pfam" id="PF01565">
    <property type="entry name" value="FAD_binding_4"/>
    <property type="match status" value="1"/>
</dbReference>
<accession>A0A239E5H5</accession>
<reference evidence="4 5" key="1">
    <citation type="submission" date="2017-06" db="EMBL/GenBank/DDBJ databases">
        <authorList>
            <person name="Kim H.J."/>
            <person name="Triplett B.A."/>
        </authorList>
    </citation>
    <scope>NUCLEOTIDE SEQUENCE [LARGE SCALE GENOMIC DNA]</scope>
    <source>
        <strain evidence="4 5">DSM 11445</strain>
    </source>
</reference>